<comment type="similarity">
    <text evidence="1">Belongs to the IMPACT family.</text>
</comment>
<dbReference type="PROSITE" id="PS00910">
    <property type="entry name" value="UPF0029"/>
    <property type="match status" value="1"/>
</dbReference>
<protein>
    <submittedName>
        <fullName evidence="4">Uncharacterized protein, YigZ family</fullName>
    </submittedName>
</protein>
<dbReference type="Gene3D" id="3.30.70.240">
    <property type="match status" value="1"/>
</dbReference>
<dbReference type="RefSeq" id="WP_069467023.1">
    <property type="nucleotide sequence ID" value="NZ_FODD01000022.1"/>
</dbReference>
<evidence type="ECO:0000256" key="1">
    <source>
        <dbReference type="ARBA" id="ARBA00007665"/>
    </source>
</evidence>
<dbReference type="InterPro" id="IPR035647">
    <property type="entry name" value="EFG_III/V"/>
</dbReference>
<name>A0A1H8NGG0_9ACTN</name>
<gene>
    <name evidence="4" type="ORF">SAMN05216267_102231</name>
</gene>
<dbReference type="Proteomes" id="UP000181951">
    <property type="component" value="Unassembled WGS sequence"/>
</dbReference>
<dbReference type="GO" id="GO:0006446">
    <property type="term" value="P:regulation of translational initiation"/>
    <property type="evidence" value="ECO:0007669"/>
    <property type="project" value="TreeGrafter"/>
</dbReference>
<organism evidence="4 5">
    <name type="scientific">Actinacidiphila rubida</name>
    <dbReference type="NCBI Taxonomy" id="310780"/>
    <lineage>
        <taxon>Bacteria</taxon>
        <taxon>Bacillati</taxon>
        <taxon>Actinomycetota</taxon>
        <taxon>Actinomycetes</taxon>
        <taxon>Kitasatosporales</taxon>
        <taxon>Streptomycetaceae</taxon>
        <taxon>Actinacidiphila</taxon>
    </lineage>
</organism>
<accession>A0A1H8NGG0</accession>
<dbReference type="InterPro" id="IPR020568">
    <property type="entry name" value="Ribosomal_Su5_D2-typ_SF"/>
</dbReference>
<dbReference type="Pfam" id="PF09186">
    <property type="entry name" value="DUF1949"/>
    <property type="match status" value="1"/>
</dbReference>
<dbReference type="InterPro" id="IPR036956">
    <property type="entry name" value="Impact_N_sf"/>
</dbReference>
<dbReference type="EMBL" id="FODD01000022">
    <property type="protein sequence ID" value="SEO28579.1"/>
    <property type="molecule type" value="Genomic_DNA"/>
</dbReference>
<dbReference type="GO" id="GO:0005737">
    <property type="term" value="C:cytoplasm"/>
    <property type="evidence" value="ECO:0007669"/>
    <property type="project" value="TreeGrafter"/>
</dbReference>
<dbReference type="OrthoDB" id="9813771at2"/>
<dbReference type="InterPro" id="IPR015269">
    <property type="entry name" value="UPF0029_Impact_C"/>
</dbReference>
<keyword evidence="5" id="KW-1185">Reference proteome</keyword>
<sequence length="213" mass="22505">MVDRYLTVARAGVHESEIKRSRFLCAVAPAAGEEEAQEFVRAVRKEHATASHNCFAYVIGPDGRLHRASDDGEPGGTAGTPMLQVLLGREVRDTVAVVTRYYGGVQLGAGGLARAYGGAVSAALDEVGTIERRRLALVTVTADHQRAGRLENDLRAAGHTVRDVAYGAEVTLRLGVPESEVPAFRSWLADSTSGTAGCVVEGTAYVDVRPSGS</sequence>
<proteinExistence type="inferred from homology"/>
<dbReference type="AlphaFoldDB" id="A0A1H8NGG0"/>
<evidence type="ECO:0000313" key="5">
    <source>
        <dbReference type="Proteomes" id="UP000181951"/>
    </source>
</evidence>
<dbReference type="InterPro" id="IPR001498">
    <property type="entry name" value="Impact_N"/>
</dbReference>
<dbReference type="InterPro" id="IPR015796">
    <property type="entry name" value="Impact_YigZ-like"/>
</dbReference>
<dbReference type="SUPFAM" id="SSF54980">
    <property type="entry name" value="EF-G C-terminal domain-like"/>
    <property type="match status" value="1"/>
</dbReference>
<reference evidence="4 5" key="1">
    <citation type="submission" date="2016-10" db="EMBL/GenBank/DDBJ databases">
        <authorList>
            <person name="de Groot N.N."/>
        </authorList>
    </citation>
    <scope>NUCLEOTIDE SEQUENCE [LARGE SCALE GENOMIC DNA]</scope>
    <source>
        <strain evidence="4 5">CGMCC 4.2026</strain>
    </source>
</reference>
<feature type="domain" description="Impact N-terminal" evidence="2">
    <location>
        <begin position="19"/>
        <end position="124"/>
    </location>
</feature>
<dbReference type="NCBIfam" id="TIGR00257">
    <property type="entry name" value="IMPACT_YIGZ"/>
    <property type="match status" value="1"/>
</dbReference>
<evidence type="ECO:0000259" key="3">
    <source>
        <dbReference type="Pfam" id="PF09186"/>
    </source>
</evidence>
<dbReference type="InterPro" id="IPR020569">
    <property type="entry name" value="UPF0029_Impact_CS"/>
</dbReference>
<dbReference type="STRING" id="310780.SAMN05216267_102231"/>
<evidence type="ECO:0000259" key="2">
    <source>
        <dbReference type="Pfam" id="PF01205"/>
    </source>
</evidence>
<dbReference type="PANTHER" id="PTHR16301">
    <property type="entry name" value="IMPACT-RELATED"/>
    <property type="match status" value="1"/>
</dbReference>
<dbReference type="Pfam" id="PF01205">
    <property type="entry name" value="Impact_N"/>
    <property type="match status" value="1"/>
</dbReference>
<dbReference type="Gene3D" id="3.30.230.30">
    <property type="entry name" value="Impact, N-terminal domain"/>
    <property type="match status" value="1"/>
</dbReference>
<dbReference type="InterPro" id="IPR023582">
    <property type="entry name" value="Impact"/>
</dbReference>
<feature type="domain" description="UPF0029" evidence="3">
    <location>
        <begin position="140"/>
        <end position="194"/>
    </location>
</feature>
<dbReference type="SUPFAM" id="SSF54211">
    <property type="entry name" value="Ribosomal protein S5 domain 2-like"/>
    <property type="match status" value="1"/>
</dbReference>
<dbReference type="PANTHER" id="PTHR16301:SF20">
    <property type="entry name" value="IMPACT FAMILY MEMBER YIGZ"/>
    <property type="match status" value="1"/>
</dbReference>
<evidence type="ECO:0000313" key="4">
    <source>
        <dbReference type="EMBL" id="SEO28579.1"/>
    </source>
</evidence>